<evidence type="ECO:0000313" key="2">
    <source>
        <dbReference type="EMBL" id="MCY1142213.1"/>
    </source>
</evidence>
<evidence type="ECO:0000313" key="3">
    <source>
        <dbReference type="Proteomes" id="UP001151002"/>
    </source>
</evidence>
<gene>
    <name evidence="2" type="ORF">OWR29_29815</name>
</gene>
<accession>A0ABT4B9A4</accession>
<protein>
    <submittedName>
        <fullName evidence="2">Uncharacterized protein</fullName>
    </submittedName>
</protein>
<dbReference type="EMBL" id="JAPNTZ010000011">
    <property type="protein sequence ID" value="MCY1142213.1"/>
    <property type="molecule type" value="Genomic_DNA"/>
</dbReference>
<feature type="transmembrane region" description="Helical" evidence="1">
    <location>
        <begin position="44"/>
        <end position="66"/>
    </location>
</feature>
<keyword evidence="1" id="KW-0472">Membrane</keyword>
<name>A0ABT4B9A4_9ACTN</name>
<feature type="transmembrane region" description="Helical" evidence="1">
    <location>
        <begin position="12"/>
        <end position="32"/>
    </location>
</feature>
<keyword evidence="3" id="KW-1185">Reference proteome</keyword>
<reference evidence="2" key="1">
    <citation type="submission" date="2022-11" db="EMBL/GenBank/DDBJ databases">
        <authorList>
            <person name="Somphong A."/>
            <person name="Phongsopitanun W."/>
        </authorList>
    </citation>
    <scope>NUCLEOTIDE SEQUENCE</scope>
    <source>
        <strain evidence="2">Pm04-4</strain>
    </source>
</reference>
<organism evidence="2 3">
    <name type="scientific">Paractinoplanes pyxinae</name>
    <dbReference type="NCBI Taxonomy" id="2997416"/>
    <lineage>
        <taxon>Bacteria</taxon>
        <taxon>Bacillati</taxon>
        <taxon>Actinomycetota</taxon>
        <taxon>Actinomycetes</taxon>
        <taxon>Micromonosporales</taxon>
        <taxon>Micromonosporaceae</taxon>
        <taxon>Paractinoplanes</taxon>
    </lineage>
</organism>
<sequence>MVTPPAAHRTLHGWLPMALGVLAVVVGALWTLQGLDVLTDSRMSGAGIWAVIGPVVAVAGLILIILGERTRARAKRAEALSLIRQSPLPGSDDKR</sequence>
<dbReference type="Proteomes" id="UP001151002">
    <property type="component" value="Unassembled WGS sequence"/>
</dbReference>
<comment type="caution">
    <text evidence="2">The sequence shown here is derived from an EMBL/GenBank/DDBJ whole genome shotgun (WGS) entry which is preliminary data.</text>
</comment>
<evidence type="ECO:0000256" key="1">
    <source>
        <dbReference type="SAM" id="Phobius"/>
    </source>
</evidence>
<proteinExistence type="predicted"/>
<keyword evidence="1" id="KW-1133">Transmembrane helix</keyword>
<keyword evidence="1" id="KW-0812">Transmembrane</keyword>